<accession>A0ABP1F053</accession>
<name>A0ABP1F053_9FLAO</name>
<reference evidence="1 2" key="1">
    <citation type="submission" date="2024-05" db="EMBL/GenBank/DDBJ databases">
        <authorList>
            <person name="Duchaud E."/>
        </authorList>
    </citation>
    <scope>NUCLEOTIDE SEQUENCE [LARGE SCALE GENOMIC DNA]</scope>
    <source>
        <strain evidence="1">Ena-SAMPLE-TAB-13-05-2024-13:56:06:370-140308</strain>
    </source>
</reference>
<sequence length="89" mass="10857">MGYYSSFQDANTQGVFLRHESGYYYFRNTQNDEHDEIVFEEVNKKVLEKYDLRTLEFKGKKFQLYYTEIMEDLDDEDFIVLRLDDLELT</sequence>
<evidence type="ECO:0000313" key="2">
    <source>
        <dbReference type="Proteomes" id="UP001497527"/>
    </source>
</evidence>
<gene>
    <name evidence="1" type="ORF">T190423A01A_30148</name>
</gene>
<organism evidence="1 2">
    <name type="scientific">Tenacibaculum polynesiense</name>
    <dbReference type="NCBI Taxonomy" id="3137857"/>
    <lineage>
        <taxon>Bacteria</taxon>
        <taxon>Pseudomonadati</taxon>
        <taxon>Bacteroidota</taxon>
        <taxon>Flavobacteriia</taxon>
        <taxon>Flavobacteriales</taxon>
        <taxon>Flavobacteriaceae</taxon>
        <taxon>Tenacibaculum</taxon>
    </lineage>
</organism>
<dbReference type="EMBL" id="CAXJIO010000012">
    <property type="protein sequence ID" value="CAL2103034.1"/>
    <property type="molecule type" value="Genomic_DNA"/>
</dbReference>
<evidence type="ECO:0000313" key="1">
    <source>
        <dbReference type="EMBL" id="CAL2103034.1"/>
    </source>
</evidence>
<protein>
    <submittedName>
        <fullName evidence="1">Uncharacterized protein</fullName>
    </submittedName>
</protein>
<proteinExistence type="predicted"/>
<keyword evidence="2" id="KW-1185">Reference proteome</keyword>
<comment type="caution">
    <text evidence="1">The sequence shown here is derived from an EMBL/GenBank/DDBJ whole genome shotgun (WGS) entry which is preliminary data.</text>
</comment>
<dbReference type="Proteomes" id="UP001497527">
    <property type="component" value="Unassembled WGS sequence"/>
</dbReference>